<evidence type="ECO:0000256" key="2">
    <source>
        <dbReference type="ARBA" id="ARBA00007524"/>
    </source>
</evidence>
<evidence type="ECO:0000256" key="4">
    <source>
        <dbReference type="ARBA" id="ARBA00022989"/>
    </source>
</evidence>
<dbReference type="InterPro" id="IPR038330">
    <property type="entry name" value="TspO/MBR-related_sf"/>
</dbReference>
<keyword evidence="3 6" id="KW-0812">Transmembrane</keyword>
<dbReference type="Gene3D" id="1.20.1260.100">
    <property type="entry name" value="TspO/MBR protein"/>
    <property type="match status" value="1"/>
</dbReference>
<evidence type="ECO:0000256" key="5">
    <source>
        <dbReference type="ARBA" id="ARBA00023136"/>
    </source>
</evidence>
<gene>
    <name evidence="7" type="ORF">HOP40_03300</name>
</gene>
<evidence type="ECO:0000256" key="3">
    <source>
        <dbReference type="ARBA" id="ARBA00022692"/>
    </source>
</evidence>
<keyword evidence="8" id="KW-1185">Reference proteome</keyword>
<dbReference type="KEGG" id="pbro:HOP40_03300"/>
<dbReference type="GO" id="GO:0016020">
    <property type="term" value="C:membrane"/>
    <property type="evidence" value="ECO:0007669"/>
    <property type="project" value="UniProtKB-SubCell"/>
</dbReference>
<name>A0A6M6JAQ2_9PSEU</name>
<keyword evidence="5 6" id="KW-0472">Membrane</keyword>
<dbReference type="PANTHER" id="PTHR10057">
    <property type="entry name" value="PERIPHERAL-TYPE BENZODIAZEPINE RECEPTOR"/>
    <property type="match status" value="1"/>
</dbReference>
<dbReference type="PIRSF" id="PIRSF005859">
    <property type="entry name" value="PBR"/>
    <property type="match status" value="1"/>
</dbReference>
<reference evidence="7 8" key="1">
    <citation type="submission" date="2020-05" db="EMBL/GenBank/DDBJ databases">
        <authorList>
            <person name="Mo P."/>
        </authorList>
    </citation>
    <scope>NUCLEOTIDE SEQUENCE [LARGE SCALE GENOMIC DNA]</scope>
    <source>
        <strain evidence="7 8">Gen01</strain>
    </source>
</reference>
<evidence type="ECO:0000313" key="8">
    <source>
        <dbReference type="Proteomes" id="UP000505377"/>
    </source>
</evidence>
<feature type="transmembrane region" description="Helical" evidence="6">
    <location>
        <begin position="64"/>
        <end position="84"/>
    </location>
</feature>
<dbReference type="RefSeq" id="WP_172154522.1">
    <property type="nucleotide sequence ID" value="NZ_CP053564.1"/>
</dbReference>
<dbReference type="EMBL" id="CP053564">
    <property type="protein sequence ID" value="QJY44978.1"/>
    <property type="molecule type" value="Genomic_DNA"/>
</dbReference>
<dbReference type="CDD" id="cd15904">
    <property type="entry name" value="TSPO_MBR"/>
    <property type="match status" value="1"/>
</dbReference>
<feature type="transmembrane region" description="Helical" evidence="6">
    <location>
        <begin position="96"/>
        <end position="114"/>
    </location>
</feature>
<proteinExistence type="inferred from homology"/>
<keyword evidence="4 6" id="KW-1133">Transmembrane helix</keyword>
<feature type="transmembrane region" description="Helical" evidence="6">
    <location>
        <begin position="120"/>
        <end position="141"/>
    </location>
</feature>
<comment type="similarity">
    <text evidence="2">Belongs to the TspO/BZRP family.</text>
</comment>
<dbReference type="PANTHER" id="PTHR10057:SF0">
    <property type="entry name" value="TRANSLOCATOR PROTEIN"/>
    <property type="match status" value="1"/>
</dbReference>
<comment type="subcellular location">
    <subcellularLocation>
        <location evidence="1">Membrane</location>
        <topology evidence="1">Multi-pass membrane protein</topology>
    </subcellularLocation>
</comment>
<dbReference type="FunFam" id="1.20.1260.100:FF:000001">
    <property type="entry name" value="translocator protein 2"/>
    <property type="match status" value="1"/>
</dbReference>
<sequence>MSENLNVSTTALDPRPTVPNAVAGLAVFGAAVVLVAVVGGLASISASDQYGSFVQPSWAPPSWLFGPVWTVLYVTIAVAAWLVWRTDGWSGARTALSVWAVQLVLNALWTPLFFGAGLFGVAFAEIVLLWLTIVATIVLFARHSRPAALLLLPYAAWVTFASALNLAIWVLN</sequence>
<evidence type="ECO:0000256" key="1">
    <source>
        <dbReference type="ARBA" id="ARBA00004141"/>
    </source>
</evidence>
<evidence type="ECO:0000313" key="7">
    <source>
        <dbReference type="EMBL" id="QJY44978.1"/>
    </source>
</evidence>
<accession>A0A6M6JAQ2</accession>
<dbReference type="GO" id="GO:0033013">
    <property type="term" value="P:tetrapyrrole metabolic process"/>
    <property type="evidence" value="ECO:0007669"/>
    <property type="project" value="UniProtKB-ARBA"/>
</dbReference>
<organism evidence="7 8">
    <name type="scientific">Pseudonocardia broussonetiae</name>
    <dbReference type="NCBI Taxonomy" id="2736640"/>
    <lineage>
        <taxon>Bacteria</taxon>
        <taxon>Bacillati</taxon>
        <taxon>Actinomycetota</taxon>
        <taxon>Actinomycetes</taxon>
        <taxon>Pseudonocardiales</taxon>
        <taxon>Pseudonocardiaceae</taxon>
        <taxon>Pseudonocardia</taxon>
    </lineage>
</organism>
<dbReference type="Pfam" id="PF03073">
    <property type="entry name" value="TspO_MBR"/>
    <property type="match status" value="1"/>
</dbReference>
<feature type="transmembrane region" description="Helical" evidence="6">
    <location>
        <begin position="21"/>
        <end position="44"/>
    </location>
</feature>
<feature type="transmembrane region" description="Helical" evidence="6">
    <location>
        <begin position="148"/>
        <end position="171"/>
    </location>
</feature>
<dbReference type="Proteomes" id="UP000505377">
    <property type="component" value="Chromosome"/>
</dbReference>
<protein>
    <submittedName>
        <fullName evidence="7">Tryptophan-rich sensory protein</fullName>
    </submittedName>
</protein>
<dbReference type="InterPro" id="IPR004307">
    <property type="entry name" value="TspO_MBR"/>
</dbReference>
<dbReference type="AlphaFoldDB" id="A0A6M6JAQ2"/>
<evidence type="ECO:0000256" key="6">
    <source>
        <dbReference type="SAM" id="Phobius"/>
    </source>
</evidence>